<keyword evidence="4 7" id="KW-0812">Transmembrane</keyword>
<dbReference type="Proteomes" id="UP001620514">
    <property type="component" value="Unassembled WGS sequence"/>
</dbReference>
<keyword evidence="10" id="KW-1185">Reference proteome</keyword>
<dbReference type="EMBL" id="JBIYDN010000016">
    <property type="protein sequence ID" value="MFK4444807.1"/>
    <property type="molecule type" value="Genomic_DNA"/>
</dbReference>
<dbReference type="InterPro" id="IPR035906">
    <property type="entry name" value="MetI-like_sf"/>
</dbReference>
<proteinExistence type="inferred from homology"/>
<dbReference type="InterPro" id="IPR000515">
    <property type="entry name" value="MetI-like"/>
</dbReference>
<evidence type="ECO:0000256" key="3">
    <source>
        <dbReference type="ARBA" id="ARBA00022475"/>
    </source>
</evidence>
<evidence type="ECO:0000256" key="6">
    <source>
        <dbReference type="ARBA" id="ARBA00023136"/>
    </source>
</evidence>
<feature type="transmembrane region" description="Helical" evidence="7">
    <location>
        <begin position="337"/>
        <end position="358"/>
    </location>
</feature>
<feature type="transmembrane region" description="Helical" evidence="7">
    <location>
        <begin position="232"/>
        <end position="251"/>
    </location>
</feature>
<comment type="subcellular location">
    <subcellularLocation>
        <location evidence="1 7">Cell membrane</location>
        <topology evidence="1 7">Multi-pass membrane protein</topology>
    </subcellularLocation>
</comment>
<dbReference type="PANTHER" id="PTHR43163:SF6">
    <property type="entry name" value="DIPEPTIDE TRANSPORT SYSTEM PERMEASE PROTEIN DPPB-RELATED"/>
    <property type="match status" value="1"/>
</dbReference>
<organism evidence="9 10">
    <name type="scientific">Caballeronia udeis</name>
    <dbReference type="NCBI Taxonomy" id="1232866"/>
    <lineage>
        <taxon>Bacteria</taxon>
        <taxon>Pseudomonadati</taxon>
        <taxon>Pseudomonadota</taxon>
        <taxon>Betaproteobacteria</taxon>
        <taxon>Burkholderiales</taxon>
        <taxon>Burkholderiaceae</taxon>
        <taxon>Caballeronia</taxon>
    </lineage>
</organism>
<dbReference type="InterPro" id="IPR045621">
    <property type="entry name" value="BPD_transp_1_N"/>
</dbReference>
<name>A0ABW8MSC7_9BURK</name>
<gene>
    <name evidence="9" type="ORF">ABH943_004829</name>
</gene>
<evidence type="ECO:0000256" key="2">
    <source>
        <dbReference type="ARBA" id="ARBA00022448"/>
    </source>
</evidence>
<accession>A0ABW8MSC7</accession>
<evidence type="ECO:0000313" key="10">
    <source>
        <dbReference type="Proteomes" id="UP001620514"/>
    </source>
</evidence>
<feature type="domain" description="ABC transmembrane type-1" evidence="8">
    <location>
        <begin position="154"/>
        <end position="355"/>
    </location>
</feature>
<feature type="transmembrane region" description="Helical" evidence="7">
    <location>
        <begin position="162"/>
        <end position="181"/>
    </location>
</feature>
<dbReference type="PROSITE" id="PS50928">
    <property type="entry name" value="ABC_TM1"/>
    <property type="match status" value="1"/>
</dbReference>
<dbReference type="Gene3D" id="1.10.3720.10">
    <property type="entry name" value="MetI-like"/>
    <property type="match status" value="1"/>
</dbReference>
<evidence type="ECO:0000256" key="4">
    <source>
        <dbReference type="ARBA" id="ARBA00022692"/>
    </source>
</evidence>
<keyword evidence="5 7" id="KW-1133">Transmembrane helix</keyword>
<keyword evidence="6 7" id="KW-0472">Membrane</keyword>
<keyword evidence="2 7" id="KW-0813">Transport</keyword>
<dbReference type="Pfam" id="PF19300">
    <property type="entry name" value="BPD_transp_1_N"/>
    <property type="match status" value="1"/>
</dbReference>
<keyword evidence="3" id="KW-1003">Cell membrane</keyword>
<sequence>MATTNNKQGGNFSITFCYARLMPYGFALGISERNYHFRCNRFATCHRLARWFPPPLGAALLNYAIRRLLLLPPMLLAISIAVFMVLHFIPGDPARLAAGPDATEADVQQIRENYGLDRPLPTQYFIYLGKLSRGDLGDSFQTYTPVSEGIARTLPATLELTTAGMLLAVALGVPMGVVAALRPHGVIDNSLTTLAVLSISMPGFFMGLLLMLLFAATLGWLPPGGRGGPAHLVMPAITLGLPYVATFSRLARSTMMDVLDEDYIRTAYAKGVPRYKVVFKHALSNAAIPLVTVFGMDFGRLLGGAVIVETVFAWPGMGRYMLDAIVARDIYVVQGTILVFAALVVLINLIVDLAYGILDPRIAYA</sequence>
<comment type="caution">
    <text evidence="9">The sequence shown here is derived from an EMBL/GenBank/DDBJ whole genome shotgun (WGS) entry which is preliminary data.</text>
</comment>
<feature type="transmembrane region" description="Helical" evidence="7">
    <location>
        <begin position="298"/>
        <end position="317"/>
    </location>
</feature>
<dbReference type="PANTHER" id="PTHR43163">
    <property type="entry name" value="DIPEPTIDE TRANSPORT SYSTEM PERMEASE PROTEIN DPPB-RELATED"/>
    <property type="match status" value="1"/>
</dbReference>
<reference evidence="9 10" key="1">
    <citation type="submission" date="2024-11" db="EMBL/GenBank/DDBJ databases">
        <title>Using genomics to understand microbial adaptation to soil warming.</title>
        <authorList>
            <person name="Deangelis K.M. PhD."/>
        </authorList>
    </citation>
    <scope>NUCLEOTIDE SEQUENCE [LARGE SCALE GENOMIC DNA]</scope>
    <source>
        <strain evidence="9 10">GAS97</strain>
    </source>
</reference>
<dbReference type="Pfam" id="PF00528">
    <property type="entry name" value="BPD_transp_1"/>
    <property type="match status" value="1"/>
</dbReference>
<evidence type="ECO:0000256" key="1">
    <source>
        <dbReference type="ARBA" id="ARBA00004651"/>
    </source>
</evidence>
<evidence type="ECO:0000256" key="7">
    <source>
        <dbReference type="RuleBase" id="RU363032"/>
    </source>
</evidence>
<evidence type="ECO:0000313" key="9">
    <source>
        <dbReference type="EMBL" id="MFK4444807.1"/>
    </source>
</evidence>
<evidence type="ECO:0000256" key="5">
    <source>
        <dbReference type="ARBA" id="ARBA00022989"/>
    </source>
</evidence>
<dbReference type="SUPFAM" id="SSF161098">
    <property type="entry name" value="MetI-like"/>
    <property type="match status" value="1"/>
</dbReference>
<dbReference type="CDD" id="cd06261">
    <property type="entry name" value="TM_PBP2"/>
    <property type="match status" value="1"/>
</dbReference>
<comment type="similarity">
    <text evidence="7">Belongs to the binding-protein-dependent transport system permease family.</text>
</comment>
<feature type="transmembrane region" description="Helical" evidence="7">
    <location>
        <begin position="68"/>
        <end position="89"/>
    </location>
</feature>
<protein>
    <submittedName>
        <fullName evidence="9">ABC-type dipeptide/oligopeptide/nickel transport system permease component</fullName>
    </submittedName>
</protein>
<feature type="transmembrane region" description="Helical" evidence="7">
    <location>
        <begin position="193"/>
        <end position="220"/>
    </location>
</feature>
<evidence type="ECO:0000259" key="8">
    <source>
        <dbReference type="PROSITE" id="PS50928"/>
    </source>
</evidence>